<evidence type="ECO:0000256" key="6">
    <source>
        <dbReference type="ARBA" id="ARBA00022679"/>
    </source>
</evidence>
<dbReference type="CDD" id="cd06225">
    <property type="entry name" value="HAMP"/>
    <property type="match status" value="1"/>
</dbReference>
<evidence type="ECO:0000256" key="1">
    <source>
        <dbReference type="ARBA" id="ARBA00000085"/>
    </source>
</evidence>
<comment type="catalytic activity">
    <reaction evidence="1">
        <text>ATP + protein L-histidine = ADP + protein N-phospho-L-histidine.</text>
        <dbReference type="EC" id="2.7.13.3"/>
    </reaction>
</comment>
<dbReference type="Proteomes" id="UP001518925">
    <property type="component" value="Unassembled WGS sequence"/>
</dbReference>
<accession>A0ABS2DCI9</accession>
<dbReference type="InterPro" id="IPR003660">
    <property type="entry name" value="HAMP_dom"/>
</dbReference>
<keyword evidence="6" id="KW-0808">Transferase</keyword>
<evidence type="ECO:0000256" key="10">
    <source>
        <dbReference type="ARBA" id="ARBA00023012"/>
    </source>
</evidence>
<evidence type="ECO:0000313" key="16">
    <source>
        <dbReference type="Proteomes" id="UP001518925"/>
    </source>
</evidence>
<dbReference type="SUPFAM" id="SSF158472">
    <property type="entry name" value="HAMP domain-like"/>
    <property type="match status" value="1"/>
</dbReference>
<evidence type="ECO:0000256" key="12">
    <source>
        <dbReference type="SAM" id="Phobius"/>
    </source>
</evidence>
<dbReference type="PROSITE" id="PS50885">
    <property type="entry name" value="HAMP"/>
    <property type="match status" value="1"/>
</dbReference>
<evidence type="ECO:0000256" key="4">
    <source>
        <dbReference type="ARBA" id="ARBA00022475"/>
    </source>
</evidence>
<dbReference type="InterPro" id="IPR010559">
    <property type="entry name" value="Sig_transdc_His_kin_internal"/>
</dbReference>
<evidence type="ECO:0000256" key="9">
    <source>
        <dbReference type="ARBA" id="ARBA00022840"/>
    </source>
</evidence>
<evidence type="ECO:0000256" key="2">
    <source>
        <dbReference type="ARBA" id="ARBA00004651"/>
    </source>
</evidence>
<dbReference type="PROSITE" id="PS50109">
    <property type="entry name" value="HIS_KIN"/>
    <property type="match status" value="1"/>
</dbReference>
<dbReference type="InterPro" id="IPR036890">
    <property type="entry name" value="HATPase_C_sf"/>
</dbReference>
<keyword evidence="16" id="KW-1185">Reference proteome</keyword>
<dbReference type="InterPro" id="IPR005467">
    <property type="entry name" value="His_kinase_dom"/>
</dbReference>
<dbReference type="EMBL" id="JAFELM010000002">
    <property type="protein sequence ID" value="MBM6616176.1"/>
    <property type="molecule type" value="Genomic_DNA"/>
</dbReference>
<evidence type="ECO:0000313" key="15">
    <source>
        <dbReference type="EMBL" id="MBM6616176.1"/>
    </source>
</evidence>
<dbReference type="PRINTS" id="PR00344">
    <property type="entry name" value="BCTRLSENSOR"/>
</dbReference>
<dbReference type="Pfam" id="PF00672">
    <property type="entry name" value="HAMP"/>
    <property type="match status" value="1"/>
</dbReference>
<keyword evidence="12" id="KW-0812">Transmembrane</keyword>
<feature type="domain" description="Histidine kinase" evidence="13">
    <location>
        <begin position="371"/>
        <end position="476"/>
    </location>
</feature>
<keyword evidence="9" id="KW-0067">ATP-binding</keyword>
<dbReference type="InterPro" id="IPR050640">
    <property type="entry name" value="Bact_2-comp_sensor_kinase"/>
</dbReference>
<evidence type="ECO:0000256" key="11">
    <source>
        <dbReference type="ARBA" id="ARBA00023136"/>
    </source>
</evidence>
<feature type="domain" description="HAMP" evidence="14">
    <location>
        <begin position="198"/>
        <end position="250"/>
    </location>
</feature>
<dbReference type="SMART" id="SM00387">
    <property type="entry name" value="HATPase_c"/>
    <property type="match status" value="1"/>
</dbReference>
<evidence type="ECO:0000256" key="7">
    <source>
        <dbReference type="ARBA" id="ARBA00022741"/>
    </source>
</evidence>
<keyword evidence="4" id="KW-1003">Cell membrane</keyword>
<keyword evidence="5" id="KW-0597">Phosphoprotein</keyword>
<dbReference type="EC" id="2.7.13.3" evidence="3"/>
<keyword evidence="7" id="KW-0547">Nucleotide-binding</keyword>
<comment type="caution">
    <text evidence="15">The sequence shown here is derived from an EMBL/GenBank/DDBJ whole genome shotgun (WGS) entry which is preliminary data.</text>
</comment>
<dbReference type="GO" id="GO:0016301">
    <property type="term" value="F:kinase activity"/>
    <property type="evidence" value="ECO:0007669"/>
    <property type="project" value="UniProtKB-KW"/>
</dbReference>
<dbReference type="Gene3D" id="3.30.565.10">
    <property type="entry name" value="Histidine kinase-like ATPase, C-terminal domain"/>
    <property type="match status" value="1"/>
</dbReference>
<keyword evidence="10" id="KW-0902">Two-component regulatory system</keyword>
<feature type="transmembrane region" description="Helical" evidence="12">
    <location>
        <begin position="6"/>
        <end position="29"/>
    </location>
</feature>
<evidence type="ECO:0000256" key="8">
    <source>
        <dbReference type="ARBA" id="ARBA00022777"/>
    </source>
</evidence>
<protein>
    <recommendedName>
        <fullName evidence="3">histidine kinase</fullName>
        <ecNumber evidence="3">2.7.13.3</ecNumber>
    </recommendedName>
</protein>
<dbReference type="InterPro" id="IPR003594">
    <property type="entry name" value="HATPase_dom"/>
</dbReference>
<dbReference type="SUPFAM" id="SSF55874">
    <property type="entry name" value="ATPase domain of HSP90 chaperone/DNA topoisomerase II/histidine kinase"/>
    <property type="match status" value="1"/>
</dbReference>
<keyword evidence="8 15" id="KW-0418">Kinase</keyword>
<dbReference type="Pfam" id="PF02518">
    <property type="entry name" value="HATPase_c"/>
    <property type="match status" value="1"/>
</dbReference>
<evidence type="ECO:0000256" key="5">
    <source>
        <dbReference type="ARBA" id="ARBA00022553"/>
    </source>
</evidence>
<dbReference type="Pfam" id="PF06580">
    <property type="entry name" value="His_kinase"/>
    <property type="match status" value="1"/>
</dbReference>
<name>A0ABS2DCI9_9BACI</name>
<dbReference type="PANTHER" id="PTHR34220">
    <property type="entry name" value="SENSOR HISTIDINE KINASE YPDA"/>
    <property type="match status" value="1"/>
</dbReference>
<dbReference type="RefSeq" id="WP_204201568.1">
    <property type="nucleotide sequence ID" value="NZ_JAFELM010000002.1"/>
</dbReference>
<keyword evidence="12" id="KW-1133">Transmembrane helix</keyword>
<evidence type="ECO:0000256" key="3">
    <source>
        <dbReference type="ARBA" id="ARBA00012438"/>
    </source>
</evidence>
<evidence type="ECO:0000259" key="14">
    <source>
        <dbReference type="PROSITE" id="PS50885"/>
    </source>
</evidence>
<gene>
    <name evidence="15" type="ORF">JR050_00525</name>
</gene>
<feature type="transmembrane region" description="Helical" evidence="12">
    <location>
        <begin position="177"/>
        <end position="196"/>
    </location>
</feature>
<organism evidence="15 16">
    <name type="scientific">Bacillus suaedaesalsae</name>
    <dbReference type="NCBI Taxonomy" id="2810349"/>
    <lineage>
        <taxon>Bacteria</taxon>
        <taxon>Bacillati</taxon>
        <taxon>Bacillota</taxon>
        <taxon>Bacilli</taxon>
        <taxon>Bacillales</taxon>
        <taxon>Bacillaceae</taxon>
        <taxon>Bacillus</taxon>
    </lineage>
</organism>
<comment type="subcellular location">
    <subcellularLocation>
        <location evidence="2">Cell membrane</location>
        <topology evidence="2">Multi-pass membrane protein</topology>
    </subcellularLocation>
</comment>
<dbReference type="Gene3D" id="6.10.340.10">
    <property type="match status" value="1"/>
</dbReference>
<sequence length="488" mass="56799">MNTIQRKIWLLTTVVLLIMAVIWVTLTYYNQKTQNQYNEILQRYLELNEVTVSSQQLVMDLNNYLILPSSTNLEQLINSKENIRSIKQKVYALRHEENDFSLTNYMNLIDSLIETTERALLFHSENETEASAKEFSEANRISTYISEMSLTLLDKEIKTYDRFYRGFIEQSVEIKKLGIWVMLLITLILLLVTYWFSLSITRPVSKLTQAANELSNGRFDLQIEVSSNDEISFLAKTFDRMRMNIINLISEIQEKADLERELQQNKLMLKESQLRTLQNQINPHFLFNTLNTLSKKAYLEGSEEMSDLLVSVADLLRYNLKRIDRSVTISDEVTVIKKYMDIQKARFTDRLQFYMEVDHSCLDYLIPSLTIQPIVENAVIHAIEPKEEGGSIWFRIIDAEELVLIEIEDDGNGISEQNIWHMLEETPHERENENAGIGFINVVKRIRIYYGIQDVIDIKSSDGQGTKITLKIPKTRGISYDDEALDSR</sequence>
<proteinExistence type="predicted"/>
<reference evidence="15 16" key="1">
    <citation type="submission" date="2021-02" db="EMBL/GenBank/DDBJ databases">
        <title>Bacillus sp. RD4P76, an endophyte from a halophyte.</title>
        <authorList>
            <person name="Sun J.-Q."/>
        </authorList>
    </citation>
    <scope>NUCLEOTIDE SEQUENCE [LARGE SCALE GENOMIC DNA]</scope>
    <source>
        <strain evidence="15 16">RD4P76</strain>
    </source>
</reference>
<evidence type="ECO:0000259" key="13">
    <source>
        <dbReference type="PROSITE" id="PS50109"/>
    </source>
</evidence>
<keyword evidence="11 12" id="KW-0472">Membrane</keyword>
<dbReference type="InterPro" id="IPR004358">
    <property type="entry name" value="Sig_transdc_His_kin-like_C"/>
</dbReference>
<dbReference type="SMART" id="SM00304">
    <property type="entry name" value="HAMP"/>
    <property type="match status" value="1"/>
</dbReference>
<dbReference type="PANTHER" id="PTHR34220:SF7">
    <property type="entry name" value="SENSOR HISTIDINE KINASE YPDA"/>
    <property type="match status" value="1"/>
</dbReference>